<comment type="caution">
    <text evidence="3">The sequence shown here is derived from an EMBL/GenBank/DDBJ whole genome shotgun (WGS) entry which is preliminary data.</text>
</comment>
<dbReference type="Pfam" id="PF00646">
    <property type="entry name" value="F-box"/>
    <property type="match status" value="1"/>
</dbReference>
<feature type="domain" description="F-box" evidence="2">
    <location>
        <begin position="217"/>
        <end position="247"/>
    </location>
</feature>
<dbReference type="AlphaFoldDB" id="A0AAV9WVS9"/>
<accession>A0AAV9WVS9</accession>
<feature type="compositionally biased region" description="Polar residues" evidence="1">
    <location>
        <begin position="22"/>
        <end position="33"/>
    </location>
</feature>
<proteinExistence type="predicted"/>
<evidence type="ECO:0000313" key="4">
    <source>
        <dbReference type="Proteomes" id="UP001365542"/>
    </source>
</evidence>
<reference evidence="3 4" key="1">
    <citation type="submission" date="2019-10" db="EMBL/GenBank/DDBJ databases">
        <authorList>
            <person name="Palmer J.M."/>
        </authorList>
    </citation>
    <scope>NUCLEOTIDE SEQUENCE [LARGE SCALE GENOMIC DNA]</scope>
    <source>
        <strain evidence="3 4">TWF694</strain>
    </source>
</reference>
<feature type="region of interest" description="Disordered" evidence="1">
    <location>
        <begin position="1"/>
        <end position="36"/>
    </location>
</feature>
<dbReference type="InterPro" id="IPR001810">
    <property type="entry name" value="F-box_dom"/>
</dbReference>
<dbReference type="InterPro" id="IPR036047">
    <property type="entry name" value="F-box-like_dom_sf"/>
</dbReference>
<evidence type="ECO:0000313" key="3">
    <source>
        <dbReference type="EMBL" id="KAK6526555.1"/>
    </source>
</evidence>
<name>A0AAV9WVS9_9PEZI</name>
<protein>
    <recommendedName>
        <fullName evidence="2">F-box domain-containing protein</fullName>
    </recommendedName>
</protein>
<gene>
    <name evidence="3" type="ORF">TWF694_005137</name>
</gene>
<dbReference type="Proteomes" id="UP001365542">
    <property type="component" value="Unassembled WGS sequence"/>
</dbReference>
<keyword evidence="4" id="KW-1185">Reference proteome</keyword>
<organism evidence="3 4">
    <name type="scientific">Orbilia ellipsospora</name>
    <dbReference type="NCBI Taxonomy" id="2528407"/>
    <lineage>
        <taxon>Eukaryota</taxon>
        <taxon>Fungi</taxon>
        <taxon>Dikarya</taxon>
        <taxon>Ascomycota</taxon>
        <taxon>Pezizomycotina</taxon>
        <taxon>Orbiliomycetes</taxon>
        <taxon>Orbiliales</taxon>
        <taxon>Orbiliaceae</taxon>
        <taxon>Orbilia</taxon>
    </lineage>
</organism>
<dbReference type="SUPFAM" id="SSF81383">
    <property type="entry name" value="F-box domain"/>
    <property type="match status" value="1"/>
</dbReference>
<sequence>MSKISTNSVAGSLDEPRMTYGAMQSPQGESSVPRSDGLTMATLRCIPPFLVQPPTPPETPTKEVLEGDTLHMTSIIPIDVLTPPPSPKSEKEESLPNEGSCDPNGSISGDTLADDEEQEQERLKHEKQKAVFLRNAKALREKHYAKIAAKTATKSAREKIAKYIDLSFRWGRPMNFDSWLVSIPETIKFEKREVRTFQKSSMLAVPRSTNRALIQTLTDTLLSKIMANLDFPSAQQLRLVSKRFNEIYNDYREEICDAIAARIPQISYIPDLLLSSGSIRETSEQRLRQKYFCTSWAVQAILSEYRRTAAKYQDMLLEQEIASEIYQAKKFDCPRLQNPRSDLLKGSTYPFPTLIEYLLEKHLGGPRRTRPNLPRLAKKLTSIERSAATDPQESKRALKWIMQLIRWYVAKDMSVYYAINDIITCDADEDVMLSEEEFEEFWRKLEPVQVWELVRLVGIKTETVMRIVTERRFPQYEKMITAGNAEDIKDEFILFRVQEIIDPKEKY</sequence>
<feature type="region of interest" description="Disordered" evidence="1">
    <location>
        <begin position="77"/>
        <end position="127"/>
    </location>
</feature>
<evidence type="ECO:0000256" key="1">
    <source>
        <dbReference type="SAM" id="MobiDB-lite"/>
    </source>
</evidence>
<evidence type="ECO:0000259" key="2">
    <source>
        <dbReference type="Pfam" id="PF00646"/>
    </source>
</evidence>
<dbReference type="EMBL" id="JAVHJO010000016">
    <property type="protein sequence ID" value="KAK6526555.1"/>
    <property type="molecule type" value="Genomic_DNA"/>
</dbReference>
<feature type="compositionally biased region" description="Polar residues" evidence="1">
    <location>
        <begin position="1"/>
        <end position="10"/>
    </location>
</feature>